<dbReference type="SUPFAM" id="SSF52518">
    <property type="entry name" value="Thiamin diphosphate-binding fold (THDP-binding)"/>
    <property type="match status" value="2"/>
</dbReference>
<dbReference type="Gene3D" id="3.40.50.1220">
    <property type="entry name" value="TPP-binding domain"/>
    <property type="match status" value="1"/>
</dbReference>
<evidence type="ECO:0000256" key="2">
    <source>
        <dbReference type="ARBA" id="ARBA00007812"/>
    </source>
</evidence>
<accession>A0ABV5B0C7</accession>
<dbReference type="InterPro" id="IPR012001">
    <property type="entry name" value="Thiamin_PyroP_enz_TPP-bd_dom"/>
</dbReference>
<dbReference type="InterPro" id="IPR012000">
    <property type="entry name" value="Thiamin_PyroP_enz_cen_dom"/>
</dbReference>
<comment type="cofactor">
    <cofactor evidence="1">
        <name>thiamine diphosphate</name>
        <dbReference type="ChEBI" id="CHEBI:58937"/>
    </cofactor>
</comment>
<evidence type="ECO:0000313" key="8">
    <source>
        <dbReference type="EMBL" id="MFB5269923.1"/>
    </source>
</evidence>
<dbReference type="Pfam" id="PF02775">
    <property type="entry name" value="TPP_enzyme_C"/>
    <property type="match status" value="1"/>
</dbReference>
<dbReference type="SUPFAM" id="SSF52467">
    <property type="entry name" value="DHS-like NAD/FAD-binding domain"/>
    <property type="match status" value="1"/>
</dbReference>
<comment type="caution">
    <text evidence="8">The sequence shown here is derived from an EMBL/GenBank/DDBJ whole genome shotgun (WGS) entry which is preliminary data.</text>
</comment>
<evidence type="ECO:0000259" key="6">
    <source>
        <dbReference type="Pfam" id="PF02775"/>
    </source>
</evidence>
<feature type="domain" description="Thiamine pyrophosphate enzyme central" evidence="5">
    <location>
        <begin position="202"/>
        <end position="338"/>
    </location>
</feature>
<reference evidence="8 9" key="1">
    <citation type="submission" date="2024-09" db="EMBL/GenBank/DDBJ databases">
        <title>Paenibacillus zeirhizospherea sp. nov., isolated from surface of the maize (Zea mays) roots in a horticulture field, Hungary.</title>
        <authorList>
            <person name="Marton D."/>
            <person name="Farkas M."/>
            <person name="Bedics A."/>
            <person name="Toth E."/>
            <person name="Tancsics A."/>
            <person name="Boka K."/>
            <person name="Maroti G."/>
            <person name="Kriszt B."/>
            <person name="Cserhati M."/>
        </authorList>
    </citation>
    <scope>NUCLEOTIDE SEQUENCE [LARGE SCALE GENOMIC DNA]</scope>
    <source>
        <strain evidence="8 9">KCTC 33519</strain>
    </source>
</reference>
<dbReference type="PANTHER" id="PTHR18968">
    <property type="entry name" value="THIAMINE PYROPHOSPHATE ENZYMES"/>
    <property type="match status" value="1"/>
</dbReference>
<keyword evidence="9" id="KW-1185">Reference proteome</keyword>
<feature type="domain" description="Thiamine pyrophosphate enzyme TPP-binding" evidence="6">
    <location>
        <begin position="398"/>
        <end position="547"/>
    </location>
</feature>
<dbReference type="InterPro" id="IPR011766">
    <property type="entry name" value="TPP_enzyme_TPP-bd"/>
</dbReference>
<sequence length="590" mass="64895">MKLSDYVIDFISRHGVRHIFEMTGGAIVHLIDSTIDAKGITTVSMHHEQAAAFAAEGYGRINGKLGVAMATSGPGALNLLTGIGSCYFDSVPCLFITGQVNTYEYKFDRPVRQIGFQETDIVSIVQPITKFAKLVTDDKNIRYELEKAVYIAQHGRPGPVLLDLPMNVQRAEIEPDELESFFGSEEHRQYEGDAGPDEIPEIEEVLDLLAEAKRPLILAGGGVRAGNAAAELQEFADKSSIPIVSSLLGLDVLPTTNPLSVGLIGSYGNRYSNLAVANCDLLLVLGSRLDTRQTGTRPDTFAREAKKIHVDIDADELNAKVSVDVAIHADVKRFLQQINERVPQAPKRKYAAWKRTLEDYMLRYPSGVKPTKPGVIDPNLYIQLLSACCEENDLIVLDVGQHQMWASQSFQLKPGQRLLNAGGMGAMGFAVPAAIGAAMCQPDSRVVVIAGDGGFQVNIQELQTIVQNRLPIKIFIMNNHHLGMVRQFQDMYMDGRRQSTVEGYGCPDLVEVSEAYGIPAQRISKFEEAQHITSEALKTQGAYLVEVNLETDTEVHPKLAVNHPIEDMYPFLERNELAGLMKIKPLPDSP</sequence>
<dbReference type="Proteomes" id="UP001580346">
    <property type="component" value="Unassembled WGS sequence"/>
</dbReference>
<dbReference type="Pfam" id="PF02776">
    <property type="entry name" value="TPP_enzyme_N"/>
    <property type="match status" value="1"/>
</dbReference>
<organism evidence="8 9">
    <name type="scientific">Paenibacillus enshidis</name>
    <dbReference type="NCBI Taxonomy" id="1458439"/>
    <lineage>
        <taxon>Bacteria</taxon>
        <taxon>Bacillati</taxon>
        <taxon>Bacillota</taxon>
        <taxon>Bacilli</taxon>
        <taxon>Bacillales</taxon>
        <taxon>Paenibacillaceae</taxon>
        <taxon>Paenibacillus</taxon>
    </lineage>
</organism>
<dbReference type="PROSITE" id="PS00187">
    <property type="entry name" value="TPP_ENZYMES"/>
    <property type="match status" value="1"/>
</dbReference>
<dbReference type="InterPro" id="IPR029061">
    <property type="entry name" value="THDP-binding"/>
</dbReference>
<dbReference type="Gene3D" id="3.40.50.970">
    <property type="match status" value="2"/>
</dbReference>
<dbReference type="PANTHER" id="PTHR18968:SF13">
    <property type="entry name" value="ACETOLACTATE SYNTHASE CATALYTIC SUBUNIT, MITOCHONDRIAL"/>
    <property type="match status" value="1"/>
</dbReference>
<evidence type="ECO:0000256" key="1">
    <source>
        <dbReference type="ARBA" id="ARBA00001964"/>
    </source>
</evidence>
<evidence type="ECO:0000313" key="9">
    <source>
        <dbReference type="Proteomes" id="UP001580346"/>
    </source>
</evidence>
<dbReference type="InterPro" id="IPR029035">
    <property type="entry name" value="DHS-like_NAD/FAD-binding_dom"/>
</dbReference>
<evidence type="ECO:0000259" key="7">
    <source>
        <dbReference type="Pfam" id="PF02776"/>
    </source>
</evidence>
<evidence type="ECO:0000256" key="4">
    <source>
        <dbReference type="RuleBase" id="RU362132"/>
    </source>
</evidence>
<evidence type="ECO:0000259" key="5">
    <source>
        <dbReference type="Pfam" id="PF00205"/>
    </source>
</evidence>
<dbReference type="EMBL" id="JBHHMI010000047">
    <property type="protein sequence ID" value="MFB5269923.1"/>
    <property type="molecule type" value="Genomic_DNA"/>
</dbReference>
<dbReference type="Pfam" id="PF00205">
    <property type="entry name" value="TPP_enzyme_M"/>
    <property type="match status" value="1"/>
</dbReference>
<keyword evidence="3 4" id="KW-0786">Thiamine pyrophosphate</keyword>
<evidence type="ECO:0000256" key="3">
    <source>
        <dbReference type="ARBA" id="ARBA00023052"/>
    </source>
</evidence>
<proteinExistence type="inferred from homology"/>
<protein>
    <submittedName>
        <fullName evidence="8">Thiamine pyrophosphate-binding protein</fullName>
    </submittedName>
</protein>
<comment type="similarity">
    <text evidence="2 4">Belongs to the TPP enzyme family.</text>
</comment>
<dbReference type="RefSeq" id="WP_375358192.1">
    <property type="nucleotide sequence ID" value="NZ_JBHHMI010000047.1"/>
</dbReference>
<dbReference type="InterPro" id="IPR000399">
    <property type="entry name" value="TPP-bd_CS"/>
</dbReference>
<name>A0ABV5B0C7_9BACL</name>
<dbReference type="InterPro" id="IPR045229">
    <property type="entry name" value="TPP_enz"/>
</dbReference>
<dbReference type="CDD" id="cd07035">
    <property type="entry name" value="TPP_PYR_POX_like"/>
    <property type="match status" value="1"/>
</dbReference>
<gene>
    <name evidence="8" type="ORF">ACE41H_24510</name>
</gene>
<feature type="domain" description="Thiamine pyrophosphate enzyme N-terminal TPP-binding" evidence="7">
    <location>
        <begin position="1"/>
        <end position="123"/>
    </location>
</feature>